<accession>A0ABN2VJ85</accession>
<evidence type="ECO:0000256" key="2">
    <source>
        <dbReference type="SAM" id="SignalP"/>
    </source>
</evidence>
<dbReference type="RefSeq" id="WP_344523800.1">
    <property type="nucleotide sequence ID" value="NZ_BAAAPE010000001.1"/>
</dbReference>
<dbReference type="SUPFAM" id="SSF55909">
    <property type="entry name" value="Pentein"/>
    <property type="match status" value="1"/>
</dbReference>
<dbReference type="EMBL" id="BAAAPE010000001">
    <property type="protein sequence ID" value="GAA2063318.1"/>
    <property type="molecule type" value="Genomic_DNA"/>
</dbReference>
<dbReference type="Gene3D" id="3.75.10.10">
    <property type="entry name" value="L-arginine/glycine Amidinotransferase, Chain A"/>
    <property type="match status" value="1"/>
</dbReference>
<dbReference type="PROSITE" id="PS51318">
    <property type="entry name" value="TAT"/>
    <property type="match status" value="1"/>
</dbReference>
<dbReference type="PANTHER" id="PTHR31377:SF0">
    <property type="entry name" value="AGMATINE DEIMINASE-RELATED"/>
    <property type="match status" value="1"/>
</dbReference>
<evidence type="ECO:0000256" key="1">
    <source>
        <dbReference type="ARBA" id="ARBA00022801"/>
    </source>
</evidence>
<reference evidence="3 4" key="1">
    <citation type="journal article" date="2019" name="Int. J. Syst. Evol. Microbiol.">
        <title>The Global Catalogue of Microorganisms (GCM) 10K type strain sequencing project: providing services to taxonomists for standard genome sequencing and annotation.</title>
        <authorList>
            <consortium name="The Broad Institute Genomics Platform"/>
            <consortium name="The Broad Institute Genome Sequencing Center for Infectious Disease"/>
            <person name="Wu L."/>
            <person name="Ma J."/>
        </authorList>
    </citation>
    <scope>NUCLEOTIDE SEQUENCE [LARGE SCALE GENOMIC DNA]</scope>
    <source>
        <strain evidence="3 4">JCM 15478</strain>
    </source>
</reference>
<keyword evidence="4" id="KW-1185">Reference proteome</keyword>
<evidence type="ECO:0000313" key="3">
    <source>
        <dbReference type="EMBL" id="GAA2063318.1"/>
    </source>
</evidence>
<keyword evidence="2" id="KW-0732">Signal</keyword>
<protein>
    <submittedName>
        <fullName evidence="3">Agmatine deiminase family protein</fullName>
    </submittedName>
</protein>
<sequence length="376" mass="40322">MPHTPARRAVLRLGAALAGAGVLGAADPAVAAPGAQKGVQGPWRMPDERSPHSRTFMAWPPEGPVWGAWAPRVRRDIAALARAIAEYEPVVLLARPGDVRDARCRTGGAAEVWPVPVDDLWVRDTGPVSVLRADGARAGLDLGFNGWGGKQTHFHDHRVARRVLRRTGTPRIRPGLVAEGGSLEADGQGTLLVTESSLVNANRNPGLSRDEIERVLKHALGVEKVIWLRGVRGHDITDCHVDALARFAAPGVVVLSRPSRDAGPVWAGVYAQAREVLREATDARGRRLTLVELPEAEPSELGDRGEDFLASYVNHYVCNGAVILPRFGDRRGDARAVSLLRDLHPDREVRQVAIDTVAEGGGGVHCATQQETAPGA</sequence>
<dbReference type="InterPro" id="IPR007466">
    <property type="entry name" value="Peptidyl-Arg-deiminase_porph"/>
</dbReference>
<comment type="caution">
    <text evidence="3">The sequence shown here is derived from an EMBL/GenBank/DDBJ whole genome shotgun (WGS) entry which is preliminary data.</text>
</comment>
<evidence type="ECO:0000313" key="4">
    <source>
        <dbReference type="Proteomes" id="UP001500016"/>
    </source>
</evidence>
<feature type="signal peptide" evidence="2">
    <location>
        <begin position="1"/>
        <end position="31"/>
    </location>
</feature>
<dbReference type="Proteomes" id="UP001500016">
    <property type="component" value="Unassembled WGS sequence"/>
</dbReference>
<dbReference type="InterPro" id="IPR006311">
    <property type="entry name" value="TAT_signal"/>
</dbReference>
<dbReference type="PANTHER" id="PTHR31377">
    <property type="entry name" value="AGMATINE DEIMINASE-RELATED"/>
    <property type="match status" value="1"/>
</dbReference>
<organism evidence="3 4">
    <name type="scientific">Streptomyces albiaxialis</name>
    <dbReference type="NCBI Taxonomy" id="329523"/>
    <lineage>
        <taxon>Bacteria</taxon>
        <taxon>Bacillati</taxon>
        <taxon>Actinomycetota</taxon>
        <taxon>Actinomycetes</taxon>
        <taxon>Kitasatosporales</taxon>
        <taxon>Streptomycetaceae</taxon>
        <taxon>Streptomyces</taxon>
    </lineage>
</organism>
<feature type="chain" id="PRO_5046612886" evidence="2">
    <location>
        <begin position="32"/>
        <end position="376"/>
    </location>
</feature>
<gene>
    <name evidence="3" type="ORF">GCM10009801_07110</name>
</gene>
<dbReference type="Pfam" id="PF04371">
    <property type="entry name" value="PAD_porph"/>
    <property type="match status" value="1"/>
</dbReference>
<proteinExistence type="predicted"/>
<keyword evidence="1" id="KW-0378">Hydrolase</keyword>
<name>A0ABN2VJ85_9ACTN</name>